<dbReference type="Pfam" id="PF10905">
    <property type="entry name" value="DUF2695"/>
    <property type="match status" value="1"/>
</dbReference>
<dbReference type="Proteomes" id="UP000664277">
    <property type="component" value="Unassembled WGS sequence"/>
</dbReference>
<proteinExistence type="predicted"/>
<sequence length="174" mass="19823">MSDEIARLQELLKTGQRLSMQGSYERRVPDKKAVPYLMQSREGLLKLIGEQDAAEIWLLLALAEECLLNYPAARRCFEEYLARGGARSKKNLKRLANLKEHEKKWSSLMLTPEQLQGLGVFLERQLAKSSCDHTNLLTETWLKSHLKTKPALVLEALQKYGGYCDCEVLANVCQ</sequence>
<evidence type="ECO:0000313" key="2">
    <source>
        <dbReference type="Proteomes" id="UP000664277"/>
    </source>
</evidence>
<dbReference type="AlphaFoldDB" id="A0A8J7PBV6"/>
<accession>A0A8J7PBV6</accession>
<protein>
    <submittedName>
        <fullName evidence="1">DUF2695 domain-containing protein</fullName>
    </submittedName>
</protein>
<gene>
    <name evidence="1" type="ORF">J0M35_01780</name>
</gene>
<name>A0A8J7PBV6_9BACT</name>
<comment type="caution">
    <text evidence="1">The sequence shown here is derived from an EMBL/GenBank/DDBJ whole genome shotgun (WGS) entry which is preliminary data.</text>
</comment>
<evidence type="ECO:0000313" key="1">
    <source>
        <dbReference type="EMBL" id="MBN8659063.1"/>
    </source>
</evidence>
<reference evidence="1" key="1">
    <citation type="submission" date="2021-02" db="EMBL/GenBank/DDBJ databases">
        <title>Genome-Resolved Metagenomics of a Microbial Community Performing Photosynthetic Biological Nutrient Removal.</title>
        <authorList>
            <person name="Mcdaniel E.A."/>
        </authorList>
    </citation>
    <scope>NUCLEOTIDE SEQUENCE</scope>
    <source>
        <strain evidence="1">UWPOB_OBS1</strain>
    </source>
</reference>
<organism evidence="1 2">
    <name type="scientific">Candidatus Obscuribacter phosphatis</name>
    <dbReference type="NCBI Taxonomy" id="1906157"/>
    <lineage>
        <taxon>Bacteria</taxon>
        <taxon>Bacillati</taxon>
        <taxon>Candidatus Melainabacteria</taxon>
        <taxon>Candidatus Obscuribacterales</taxon>
        <taxon>Candidatus Obscuribacteraceae</taxon>
        <taxon>Candidatus Obscuribacter</taxon>
    </lineage>
</organism>
<dbReference type="InterPro" id="IPR024248">
    <property type="entry name" value="DUF2695"/>
</dbReference>
<dbReference type="EMBL" id="JAFLCK010000001">
    <property type="protein sequence ID" value="MBN8659063.1"/>
    <property type="molecule type" value="Genomic_DNA"/>
</dbReference>